<protein>
    <submittedName>
        <fullName evidence="8">Nuclear RNA export factor 3-like</fullName>
    </submittedName>
</protein>
<dbReference type="OrthoDB" id="9805997at2759"/>
<dbReference type="InterPro" id="IPR030217">
    <property type="entry name" value="NXF_fam"/>
</dbReference>
<feature type="domain" description="NTF2" evidence="6">
    <location>
        <begin position="21"/>
        <end position="134"/>
    </location>
</feature>
<dbReference type="SUPFAM" id="SSF54427">
    <property type="entry name" value="NTF2-like"/>
    <property type="match status" value="1"/>
</dbReference>
<accession>A0A9B0TRX7</accession>
<organism evidence="7 8">
    <name type="scientific">Chrysochloris asiatica</name>
    <name type="common">Cape golden mole</name>
    <dbReference type="NCBI Taxonomy" id="185453"/>
    <lineage>
        <taxon>Eukaryota</taxon>
        <taxon>Metazoa</taxon>
        <taxon>Chordata</taxon>
        <taxon>Craniata</taxon>
        <taxon>Vertebrata</taxon>
        <taxon>Euteleostomi</taxon>
        <taxon>Mammalia</taxon>
        <taxon>Eutheria</taxon>
        <taxon>Afrotheria</taxon>
        <taxon>Chrysochloridae</taxon>
        <taxon>Chrysochlorinae</taxon>
        <taxon>Chrysochloris</taxon>
    </lineage>
</organism>
<dbReference type="RefSeq" id="XP_006869182.1">
    <property type="nucleotide sequence ID" value="XM_006869120.1"/>
</dbReference>
<dbReference type="GO" id="GO:0003723">
    <property type="term" value="F:RNA binding"/>
    <property type="evidence" value="ECO:0007669"/>
    <property type="project" value="TreeGrafter"/>
</dbReference>
<dbReference type="GeneID" id="102814858"/>
<keyword evidence="3" id="KW-0813">Transport</keyword>
<dbReference type="PANTHER" id="PTHR10662">
    <property type="entry name" value="NUCLEAR RNA EXPORT FACTOR"/>
    <property type="match status" value="1"/>
</dbReference>
<keyword evidence="7" id="KW-1185">Reference proteome</keyword>
<dbReference type="InterPro" id="IPR032710">
    <property type="entry name" value="NTF2-like_dom_sf"/>
</dbReference>
<evidence type="ECO:0000313" key="8">
    <source>
        <dbReference type="RefSeq" id="XP_006869182.1"/>
    </source>
</evidence>
<keyword evidence="4" id="KW-0509">mRNA transport</keyword>
<reference evidence="8" key="1">
    <citation type="submission" date="2025-08" db="UniProtKB">
        <authorList>
            <consortium name="RefSeq"/>
        </authorList>
    </citation>
    <scope>IDENTIFICATION</scope>
    <source>
        <tissue evidence="8">Spleen</tissue>
    </source>
</reference>
<gene>
    <name evidence="8" type="primary">LOC102814858</name>
</gene>
<name>A0A9B0TRX7_CHRAS</name>
<evidence type="ECO:0000256" key="3">
    <source>
        <dbReference type="ARBA" id="ARBA00022448"/>
    </source>
</evidence>
<dbReference type="PANTHER" id="PTHR10662:SF12">
    <property type="entry name" value="NUCLEAR RNA EXPORT FACTOR 3"/>
    <property type="match status" value="1"/>
</dbReference>
<dbReference type="FunFam" id="3.10.450.50:FF:000004">
    <property type="entry name" value="Nuclear RNA export factor 1"/>
    <property type="match status" value="1"/>
</dbReference>
<evidence type="ECO:0000256" key="2">
    <source>
        <dbReference type="ARBA" id="ARBA00009285"/>
    </source>
</evidence>
<evidence type="ECO:0000259" key="6">
    <source>
        <dbReference type="PROSITE" id="PS50177"/>
    </source>
</evidence>
<dbReference type="InterPro" id="IPR018222">
    <property type="entry name" value="Nuclear_transport_factor_2_euk"/>
</dbReference>
<dbReference type="AlphaFoldDB" id="A0A9B0TRX7"/>
<dbReference type="GO" id="GO:0005634">
    <property type="term" value="C:nucleus"/>
    <property type="evidence" value="ECO:0007669"/>
    <property type="project" value="UniProtKB-SubCell"/>
</dbReference>
<evidence type="ECO:0000256" key="5">
    <source>
        <dbReference type="ARBA" id="ARBA00023242"/>
    </source>
</evidence>
<comment type="subcellular location">
    <subcellularLocation>
        <location evidence="1">Nucleus</location>
    </subcellularLocation>
</comment>
<evidence type="ECO:0000256" key="1">
    <source>
        <dbReference type="ARBA" id="ARBA00004123"/>
    </source>
</evidence>
<dbReference type="Pfam" id="PF22602">
    <property type="entry name" value="NXF_NTF2"/>
    <property type="match status" value="1"/>
</dbReference>
<dbReference type="InterPro" id="IPR002075">
    <property type="entry name" value="NTF2_dom"/>
</dbReference>
<dbReference type="Proteomes" id="UP000504623">
    <property type="component" value="Unplaced"/>
</dbReference>
<dbReference type="Gene3D" id="3.10.450.50">
    <property type="match status" value="1"/>
</dbReference>
<proteinExistence type="inferred from homology"/>
<evidence type="ECO:0000313" key="7">
    <source>
        <dbReference type="Proteomes" id="UP000504623"/>
    </source>
</evidence>
<dbReference type="PROSITE" id="PS50177">
    <property type="entry name" value="NTF2_DOMAIN"/>
    <property type="match status" value="1"/>
</dbReference>
<sequence>MVLRTLSFQGDAFGSETMKNLILKFLKQYYWIYDYGDRQGLLGAYHSEACFSLFIPFNPQDPASSLATYFRYSRNMKTCKGPNLRAHLLKHTKPDIVDFLSVLPRTQHDLNSFLVDVCVQTEKMLCFSVNGLFKEAPTRTPTHPGLNYIHICLPRDIPGDRTQATVIKVPDIFMK</sequence>
<evidence type="ECO:0000256" key="4">
    <source>
        <dbReference type="ARBA" id="ARBA00022816"/>
    </source>
</evidence>
<dbReference type="GO" id="GO:0016973">
    <property type="term" value="P:poly(A)+ mRNA export from nucleus"/>
    <property type="evidence" value="ECO:0007669"/>
    <property type="project" value="TreeGrafter"/>
</dbReference>
<comment type="similarity">
    <text evidence="2">Belongs to the NXF family.</text>
</comment>
<keyword evidence="5" id="KW-0539">Nucleus</keyword>